<dbReference type="Pfam" id="PF13378">
    <property type="entry name" value="MR_MLE_C"/>
    <property type="match status" value="1"/>
</dbReference>
<evidence type="ECO:0000256" key="4">
    <source>
        <dbReference type="ARBA" id="ARBA00023239"/>
    </source>
</evidence>
<organism evidence="8 9">
    <name type="scientific">Pseudalkalibacillus berkeleyi</name>
    <dbReference type="NCBI Taxonomy" id="1069813"/>
    <lineage>
        <taxon>Bacteria</taxon>
        <taxon>Bacillati</taxon>
        <taxon>Bacillota</taxon>
        <taxon>Bacilli</taxon>
        <taxon>Bacillales</taxon>
        <taxon>Fictibacillaceae</taxon>
        <taxon>Pseudalkalibacillus</taxon>
    </lineage>
</organism>
<dbReference type="InterPro" id="IPR036849">
    <property type="entry name" value="Enolase-like_C_sf"/>
</dbReference>
<dbReference type="InterPro" id="IPR013341">
    <property type="entry name" value="Mandelate_racemase_N_dom"/>
</dbReference>
<name>A0ABS9H396_9BACL</name>
<accession>A0ABS9H396</accession>
<dbReference type="PANTHER" id="PTHR48073:SF5">
    <property type="entry name" value="O-SUCCINYLBENZOATE SYNTHASE"/>
    <property type="match status" value="1"/>
</dbReference>
<dbReference type="RefSeq" id="WP_236334808.1">
    <property type="nucleotide sequence ID" value="NZ_JAKIJS010000001.1"/>
</dbReference>
<comment type="cofactor">
    <cofactor evidence="1">
        <name>a divalent metal cation</name>
        <dbReference type="ChEBI" id="CHEBI:60240"/>
    </cofactor>
</comment>
<reference evidence="8 9" key="1">
    <citation type="submission" date="2022-01" db="EMBL/GenBank/DDBJ databases">
        <title>Alkalihalobacillus sp. EGI L200015, a novel bacterium isolated from a salt lake sediment.</title>
        <authorList>
            <person name="Gao L."/>
            <person name="Fang B.-Z."/>
            <person name="Li W.-J."/>
        </authorList>
    </citation>
    <scope>NUCLEOTIDE SEQUENCE [LARGE SCALE GENOMIC DNA]</scope>
    <source>
        <strain evidence="8 9">KCTC 12718</strain>
    </source>
</reference>
<dbReference type="Gene3D" id="3.30.390.10">
    <property type="entry name" value="Enolase-like, N-terminal domain"/>
    <property type="match status" value="1"/>
</dbReference>
<dbReference type="InterPro" id="IPR029017">
    <property type="entry name" value="Enolase-like_N"/>
</dbReference>
<feature type="domain" description="Mandelate racemase/muconate lactonizing enzyme C-terminal" evidence="7">
    <location>
        <begin position="144"/>
        <end position="236"/>
    </location>
</feature>
<gene>
    <name evidence="8" type="primary">menC</name>
    <name evidence="8" type="ORF">L2716_11680</name>
</gene>
<evidence type="ECO:0000313" key="9">
    <source>
        <dbReference type="Proteomes" id="UP001649381"/>
    </source>
</evidence>
<sequence>MNVRGVTLYKIKLPLKQPFVTAIHTVSERKLLIVAVEFSDGWIGWGECSAFDMPWYTEETTQTCQYALETYLIPELLGHGDFDHPREIHTAMKRFKGHHMAKSSIETAVWDGYAKSVQKSLFEVLGSSRKSIEVGTAIGMQTNIDALLNRIEEALETGYKRIKLKVKPNQDLDMLSAVRSRFPNAPLMVDANSSYHLSDLERLKEMDAFNLMMIEQPLGSEDFVEHSKLQQALTTPICLDESITSFGTAQTAVALNSARIIAIKHSRVGGHTEAIRIHDFCKMNGIDVWAGGMIETGIGKAHNIALASLDGFVYPGDIASSSKYWHQDIIKPEIEVKNGQIALSDAPGIGYEVDLSTLERYSEEIKRF</sequence>
<dbReference type="SFLD" id="SFLDG00180">
    <property type="entry name" value="muconate_cycloisomerase"/>
    <property type="match status" value="1"/>
</dbReference>
<dbReference type="SFLD" id="SFLDF00009">
    <property type="entry name" value="o-succinylbenzoate_synthase"/>
    <property type="match status" value="1"/>
</dbReference>
<dbReference type="InterPro" id="IPR029065">
    <property type="entry name" value="Enolase_C-like"/>
</dbReference>
<evidence type="ECO:0000256" key="2">
    <source>
        <dbReference type="ARBA" id="ARBA00022723"/>
    </source>
</evidence>
<dbReference type="SUPFAM" id="SSF51604">
    <property type="entry name" value="Enolase C-terminal domain-like"/>
    <property type="match status" value="1"/>
</dbReference>
<keyword evidence="4 8" id="KW-0456">Lyase</keyword>
<evidence type="ECO:0000256" key="5">
    <source>
        <dbReference type="ARBA" id="ARBA00029491"/>
    </source>
</evidence>
<dbReference type="GO" id="GO:0043748">
    <property type="term" value="F:O-succinylbenzoate synthase activity"/>
    <property type="evidence" value="ECO:0007669"/>
    <property type="project" value="UniProtKB-EC"/>
</dbReference>
<dbReference type="Proteomes" id="UP001649381">
    <property type="component" value="Unassembled WGS sequence"/>
</dbReference>
<dbReference type="NCBIfam" id="TIGR01928">
    <property type="entry name" value="menC_lowGC_arch"/>
    <property type="match status" value="1"/>
</dbReference>
<dbReference type="CDD" id="cd03317">
    <property type="entry name" value="NAAAR"/>
    <property type="match status" value="1"/>
</dbReference>
<evidence type="ECO:0000256" key="1">
    <source>
        <dbReference type="ARBA" id="ARBA00001968"/>
    </source>
</evidence>
<dbReference type="Gene3D" id="3.20.20.120">
    <property type="entry name" value="Enolase-like C-terminal domain"/>
    <property type="match status" value="1"/>
</dbReference>
<evidence type="ECO:0000256" key="3">
    <source>
        <dbReference type="ARBA" id="ARBA00022842"/>
    </source>
</evidence>
<dbReference type="Pfam" id="PF02746">
    <property type="entry name" value="MR_MLE_N"/>
    <property type="match status" value="1"/>
</dbReference>
<dbReference type="PANTHER" id="PTHR48073">
    <property type="entry name" value="O-SUCCINYLBENZOATE SYNTHASE-RELATED"/>
    <property type="match status" value="1"/>
</dbReference>
<evidence type="ECO:0000259" key="7">
    <source>
        <dbReference type="SMART" id="SM00922"/>
    </source>
</evidence>
<dbReference type="InterPro" id="IPR010197">
    <property type="entry name" value="OSBS/NAAAR"/>
</dbReference>
<evidence type="ECO:0000313" key="8">
    <source>
        <dbReference type="EMBL" id="MCF6138389.1"/>
    </source>
</evidence>
<evidence type="ECO:0000256" key="6">
    <source>
        <dbReference type="NCBIfam" id="TIGR01928"/>
    </source>
</evidence>
<dbReference type="SUPFAM" id="SSF54826">
    <property type="entry name" value="Enolase N-terminal domain-like"/>
    <property type="match status" value="1"/>
</dbReference>
<dbReference type="InterPro" id="IPR013342">
    <property type="entry name" value="Mandelate_racemase_C"/>
</dbReference>
<keyword evidence="2" id="KW-0479">Metal-binding</keyword>
<keyword evidence="9" id="KW-1185">Reference proteome</keyword>
<comment type="caution">
    <text evidence="8">The sequence shown here is derived from an EMBL/GenBank/DDBJ whole genome shotgun (WGS) entry which is preliminary data.</text>
</comment>
<dbReference type="EMBL" id="JAKIJS010000001">
    <property type="protein sequence ID" value="MCF6138389.1"/>
    <property type="molecule type" value="Genomic_DNA"/>
</dbReference>
<protein>
    <recommendedName>
        <fullName evidence="5 6">o-succinylbenzoate synthase</fullName>
        <ecNumber evidence="5 6">4.2.1.113</ecNumber>
    </recommendedName>
</protein>
<keyword evidence="3" id="KW-0460">Magnesium</keyword>
<proteinExistence type="predicted"/>
<dbReference type="EC" id="4.2.1.113" evidence="5 6"/>
<dbReference type="SMART" id="SM00922">
    <property type="entry name" value="MR_MLE"/>
    <property type="match status" value="1"/>
</dbReference>
<dbReference type="SFLD" id="SFLDS00001">
    <property type="entry name" value="Enolase"/>
    <property type="match status" value="1"/>
</dbReference>